<reference evidence="2 3" key="1">
    <citation type="submission" date="2024-10" db="EMBL/GenBank/DDBJ databases">
        <title>The Natural Products Discovery Center: Release of the First 8490 Sequenced Strains for Exploring Actinobacteria Biosynthetic Diversity.</title>
        <authorList>
            <person name="Kalkreuter E."/>
            <person name="Kautsar S.A."/>
            <person name="Yang D."/>
            <person name="Bader C.D."/>
            <person name="Teijaro C.N."/>
            <person name="Fluegel L."/>
            <person name="Davis C.M."/>
            <person name="Simpson J.R."/>
            <person name="Lauterbach L."/>
            <person name="Steele A.D."/>
            <person name="Gui C."/>
            <person name="Meng S."/>
            <person name="Li G."/>
            <person name="Viehrig K."/>
            <person name="Ye F."/>
            <person name="Su P."/>
            <person name="Kiefer A.F."/>
            <person name="Nichols A."/>
            <person name="Cepeda A.J."/>
            <person name="Yan W."/>
            <person name="Fan B."/>
            <person name="Jiang Y."/>
            <person name="Adhikari A."/>
            <person name="Zheng C.-J."/>
            <person name="Schuster L."/>
            <person name="Cowan T.M."/>
            <person name="Smanski M.J."/>
            <person name="Chevrette M.G."/>
            <person name="De Carvalho L.P.S."/>
            <person name="Shen B."/>
        </authorList>
    </citation>
    <scope>NUCLEOTIDE SEQUENCE [LARGE SCALE GENOMIC DNA]</scope>
    <source>
        <strain evidence="2 3">NPDC048320</strain>
    </source>
</reference>
<name>A0ABW7B7C1_9ACTN</name>
<keyword evidence="3" id="KW-1185">Reference proteome</keyword>
<evidence type="ECO:0000313" key="3">
    <source>
        <dbReference type="Proteomes" id="UP001604267"/>
    </source>
</evidence>
<keyword evidence="1" id="KW-0812">Transmembrane</keyword>
<sequence length="82" mass="8739">MSRQAGSGRRADAVRFLRAAGPAFAAGALMGAVYWALGLRSPAPPLPGLTGLLGIVIGERAVSAVRRRRRCRSRRSQPPESR</sequence>
<comment type="caution">
    <text evidence="2">The sequence shown here is derived from an EMBL/GenBank/DDBJ whole genome shotgun (WGS) entry which is preliminary data.</text>
</comment>
<feature type="transmembrane region" description="Helical" evidence="1">
    <location>
        <begin position="49"/>
        <end position="65"/>
    </location>
</feature>
<keyword evidence="1" id="KW-1133">Transmembrane helix</keyword>
<evidence type="ECO:0000256" key="1">
    <source>
        <dbReference type="SAM" id="Phobius"/>
    </source>
</evidence>
<dbReference type="InterPro" id="IPR020017">
    <property type="entry name" value="XapX_domain"/>
</dbReference>
<dbReference type="NCBIfam" id="TIGR03510">
    <property type="entry name" value="XapX"/>
    <property type="match status" value="1"/>
</dbReference>
<dbReference type="EMBL" id="JBICYV010000010">
    <property type="protein sequence ID" value="MFG3013033.1"/>
    <property type="molecule type" value="Genomic_DNA"/>
</dbReference>
<feature type="transmembrane region" description="Helical" evidence="1">
    <location>
        <begin position="16"/>
        <end position="37"/>
    </location>
</feature>
<evidence type="ECO:0000313" key="2">
    <source>
        <dbReference type="EMBL" id="MFG3013033.1"/>
    </source>
</evidence>
<accession>A0ABW7B7C1</accession>
<dbReference type="Pfam" id="PF07235">
    <property type="entry name" value="DUF1427"/>
    <property type="match status" value="1"/>
</dbReference>
<organism evidence="2 3">
    <name type="scientific">Streptomyces cinerochromogenes</name>
    <dbReference type="NCBI Taxonomy" id="66422"/>
    <lineage>
        <taxon>Bacteria</taxon>
        <taxon>Bacillati</taxon>
        <taxon>Actinomycetota</taxon>
        <taxon>Actinomycetes</taxon>
        <taxon>Kitasatosporales</taxon>
        <taxon>Streptomycetaceae</taxon>
        <taxon>Streptomyces</taxon>
    </lineage>
</organism>
<gene>
    <name evidence="2" type="ORF">ACGFZB_21710</name>
</gene>
<protein>
    <submittedName>
        <fullName evidence="2">DUF1427 family protein</fullName>
    </submittedName>
</protein>
<dbReference type="InterPro" id="IPR009872">
    <property type="entry name" value="DUF1427"/>
</dbReference>
<dbReference type="Proteomes" id="UP001604267">
    <property type="component" value="Unassembled WGS sequence"/>
</dbReference>
<proteinExistence type="predicted"/>
<keyword evidence="1" id="KW-0472">Membrane</keyword>
<dbReference type="RefSeq" id="WP_392819127.1">
    <property type="nucleotide sequence ID" value="NZ_JBICYV010000010.1"/>
</dbReference>